<proteinExistence type="predicted"/>
<organism evidence="1 2">
    <name type="scientific">Sinomonas terrae</name>
    <dbReference type="NCBI Taxonomy" id="2908838"/>
    <lineage>
        <taxon>Bacteria</taxon>
        <taxon>Bacillati</taxon>
        <taxon>Actinomycetota</taxon>
        <taxon>Actinomycetes</taxon>
        <taxon>Micrococcales</taxon>
        <taxon>Micrococcaceae</taxon>
        <taxon>Sinomonas</taxon>
    </lineage>
</organism>
<dbReference type="Pfam" id="PF02348">
    <property type="entry name" value="CTP_transf_3"/>
    <property type="match status" value="1"/>
</dbReference>
<accession>A0ABS9TYH4</accession>
<dbReference type="Proteomes" id="UP001202922">
    <property type="component" value="Unassembled WGS sequence"/>
</dbReference>
<sequence>MTILCVIPARGGSKGIRRKNVRSIAGKPLLVWTIEQALNARSDLDVLVSTDDAEIADVARRAGADVPFLRPAALALDETPTEPVIRHAIAARVRQGRRPDAVMLLQATSPVRFPGTLDRAVEQFEAGGIDSLVGVVPQPPFLWLSGDVPFAAYDPAHRPRRQDLDEASYAYRETGSLYLTRTEIYERGGHRLGGKVGLFVMDEREGTDVDTELDLLIAEQQLKWFRNALEAKDAEL</sequence>
<evidence type="ECO:0000313" key="2">
    <source>
        <dbReference type="Proteomes" id="UP001202922"/>
    </source>
</evidence>
<dbReference type="InterPro" id="IPR050793">
    <property type="entry name" value="CMP-NeuNAc_synthase"/>
</dbReference>
<reference evidence="1 2" key="1">
    <citation type="submission" date="2022-03" db="EMBL/GenBank/DDBJ databases">
        <title>Sinomonas sp. isolated from a soil.</title>
        <authorList>
            <person name="Han J."/>
            <person name="Kim D.-U."/>
        </authorList>
    </citation>
    <scope>NUCLEOTIDE SEQUENCE [LARGE SCALE GENOMIC DNA]</scope>
    <source>
        <strain evidence="1 2">5-5</strain>
    </source>
</reference>
<dbReference type="EMBL" id="JAKZBV010000001">
    <property type="protein sequence ID" value="MCH6469391.1"/>
    <property type="molecule type" value="Genomic_DNA"/>
</dbReference>
<keyword evidence="1" id="KW-0548">Nucleotidyltransferase</keyword>
<dbReference type="Gene3D" id="3.90.550.10">
    <property type="entry name" value="Spore Coat Polysaccharide Biosynthesis Protein SpsA, Chain A"/>
    <property type="match status" value="1"/>
</dbReference>
<gene>
    <name evidence="1" type="ORF">L0M17_05195</name>
</gene>
<evidence type="ECO:0000313" key="1">
    <source>
        <dbReference type="EMBL" id="MCH6469391.1"/>
    </source>
</evidence>
<protein>
    <submittedName>
        <fullName evidence="1">Acylneuraminate cytidylyltransferase family protein</fullName>
    </submittedName>
</protein>
<dbReference type="CDD" id="cd02513">
    <property type="entry name" value="CMP-NeuAc_Synthase"/>
    <property type="match status" value="1"/>
</dbReference>
<keyword evidence="1" id="KW-0808">Transferase</keyword>
<dbReference type="PANTHER" id="PTHR21485:SF3">
    <property type="entry name" value="N-ACYLNEURAMINATE CYTIDYLYLTRANSFERASE"/>
    <property type="match status" value="1"/>
</dbReference>
<keyword evidence="2" id="KW-1185">Reference proteome</keyword>
<dbReference type="InterPro" id="IPR029044">
    <property type="entry name" value="Nucleotide-diphossugar_trans"/>
</dbReference>
<dbReference type="InterPro" id="IPR003329">
    <property type="entry name" value="Cytidylyl_trans"/>
</dbReference>
<dbReference type="GO" id="GO:0016779">
    <property type="term" value="F:nucleotidyltransferase activity"/>
    <property type="evidence" value="ECO:0007669"/>
    <property type="project" value="UniProtKB-KW"/>
</dbReference>
<dbReference type="PANTHER" id="PTHR21485">
    <property type="entry name" value="HAD SUPERFAMILY MEMBERS CMAS AND KDSC"/>
    <property type="match status" value="1"/>
</dbReference>
<comment type="caution">
    <text evidence="1">The sequence shown here is derived from an EMBL/GenBank/DDBJ whole genome shotgun (WGS) entry which is preliminary data.</text>
</comment>
<dbReference type="SUPFAM" id="SSF53448">
    <property type="entry name" value="Nucleotide-diphospho-sugar transferases"/>
    <property type="match status" value="1"/>
</dbReference>
<name>A0ABS9TYH4_9MICC</name>